<sequence>VLTPHAGGEKGFHFIPEVGEEVLVGFEGGNAERPFVMGALYTGSNSPGGWKTEKNDIKAIRTRSGHTLSFSDEDGKESITISDKNGNTIILDTAEKGIVINAPETITMASKEINIQASETINIEGTNNVNVKSQEILNDGSAKVIVNSAAKVEVGAPSTLVEGKAELKMNGAMVDVNGTAMTNVKGGLLNLNCG</sequence>
<dbReference type="EMBL" id="JBHTJH010000003">
    <property type="protein sequence ID" value="MFD0861156.1"/>
    <property type="molecule type" value="Genomic_DNA"/>
</dbReference>
<dbReference type="InterPro" id="IPR037026">
    <property type="entry name" value="Vgr_OB-fold_dom_sf"/>
</dbReference>
<name>A0ABW3CTR5_9FLAO</name>
<evidence type="ECO:0000259" key="1">
    <source>
        <dbReference type="Pfam" id="PF04717"/>
    </source>
</evidence>
<dbReference type="RefSeq" id="WP_386403646.1">
    <property type="nucleotide sequence ID" value="NZ_JBHTJH010000003.1"/>
</dbReference>
<dbReference type="Gene3D" id="2.40.50.230">
    <property type="entry name" value="Gp5 N-terminal domain"/>
    <property type="match status" value="1"/>
</dbReference>
<organism evidence="2 3">
    <name type="scientific">Sungkyunkwania multivorans</name>
    <dbReference type="NCBI Taxonomy" id="1173618"/>
    <lineage>
        <taxon>Bacteria</taxon>
        <taxon>Pseudomonadati</taxon>
        <taxon>Bacteroidota</taxon>
        <taxon>Flavobacteriia</taxon>
        <taxon>Flavobacteriales</taxon>
        <taxon>Flavobacteriaceae</taxon>
        <taxon>Sungkyunkwania</taxon>
    </lineage>
</organism>
<dbReference type="SUPFAM" id="SSF69349">
    <property type="entry name" value="Phage fibre proteins"/>
    <property type="match status" value="1"/>
</dbReference>
<dbReference type="Pfam" id="PF04717">
    <property type="entry name" value="Phage_base_V"/>
    <property type="match status" value="1"/>
</dbReference>
<feature type="domain" description="Gp5/Type VI secretion system Vgr protein OB-fold" evidence="1">
    <location>
        <begin position="1"/>
        <end position="41"/>
    </location>
</feature>
<gene>
    <name evidence="2" type="ORF">ACFQ1M_02965</name>
</gene>
<proteinExistence type="predicted"/>
<dbReference type="InterPro" id="IPR006531">
    <property type="entry name" value="Gp5/Vgr_OB"/>
</dbReference>
<comment type="caution">
    <text evidence="2">The sequence shown here is derived from an EMBL/GenBank/DDBJ whole genome shotgun (WGS) entry which is preliminary data.</text>
</comment>
<accession>A0ABW3CTR5</accession>
<dbReference type="SUPFAM" id="SSF69255">
    <property type="entry name" value="gp5 N-terminal domain-like"/>
    <property type="match status" value="1"/>
</dbReference>
<evidence type="ECO:0000313" key="2">
    <source>
        <dbReference type="EMBL" id="MFD0861156.1"/>
    </source>
</evidence>
<feature type="non-terminal residue" evidence="2">
    <location>
        <position position="1"/>
    </location>
</feature>
<protein>
    <submittedName>
        <fullName evidence="2">Phage baseplate assembly protein V</fullName>
    </submittedName>
</protein>
<evidence type="ECO:0000313" key="3">
    <source>
        <dbReference type="Proteomes" id="UP001596978"/>
    </source>
</evidence>
<reference evidence="3" key="1">
    <citation type="journal article" date="2019" name="Int. J. Syst. Evol. Microbiol.">
        <title>The Global Catalogue of Microorganisms (GCM) 10K type strain sequencing project: providing services to taxonomists for standard genome sequencing and annotation.</title>
        <authorList>
            <consortium name="The Broad Institute Genomics Platform"/>
            <consortium name="The Broad Institute Genome Sequencing Center for Infectious Disease"/>
            <person name="Wu L."/>
            <person name="Ma J."/>
        </authorList>
    </citation>
    <scope>NUCLEOTIDE SEQUENCE [LARGE SCALE GENOMIC DNA]</scope>
    <source>
        <strain evidence="3">CCUG 62952</strain>
    </source>
</reference>
<keyword evidence="3" id="KW-1185">Reference proteome</keyword>
<dbReference type="Proteomes" id="UP001596978">
    <property type="component" value="Unassembled WGS sequence"/>
</dbReference>